<gene>
    <name evidence="7" type="ORF">LY79DRAFT_632016</name>
</gene>
<dbReference type="PROSITE" id="PS50850">
    <property type="entry name" value="MFS"/>
    <property type="match status" value="1"/>
</dbReference>
<dbReference type="InterPro" id="IPR020846">
    <property type="entry name" value="MFS_dom"/>
</dbReference>
<sequence length="527" mass="56657">MVHRVLMIVAMGMSLFIAILDVTMVSTIVPNISNDFQSVKDVGWYGSAYLLASGSTQPTFGKLYATFSHKAIFLSSILFLGGGSLICALAHNSSSFIIGRAVAGLGCAGCTSGSLIVTATIAPLRQRPTLIGIVGSLECFGIVLGPILGGAIASHIGWRWCFWINLPIGGVVFIILFFFFKPPPQALGQKAPLKDRIKQVDVIGGAGLVGSIACLLLAIQWVPSQYNWNSPRIIGLLVVFGVSFVSVGVYQHYLKEKATFPTRLLRNRSFASCLWYGFTLSSAQMIVLYYTPVWFQVIQGVSARESGIRILPMVLALIFSGGLSGIGASSVGYLPPFMIVGTVLASIGAGMLYTFNPDIERAKWIVYQILFGLGTGAGVPQSLMGVQIALDPSDVPYGASAIILVNNIGGSIFISVGQNLLITKIERLTQLIPSLDRHTLLTRFDFLRESLTPEQLAIALRVYNNGMQMVFMTAIILGCLSVFGWVFIKWISLKGSKQASSSTEGVSLKDAATKTQSRHSQHSTPGI</sequence>
<feature type="transmembrane region" description="Helical" evidence="5">
    <location>
        <begin position="200"/>
        <end position="222"/>
    </location>
</feature>
<dbReference type="CDD" id="cd17502">
    <property type="entry name" value="MFS_Azr1_MDR_like"/>
    <property type="match status" value="1"/>
</dbReference>
<dbReference type="PRINTS" id="PR01036">
    <property type="entry name" value="TCRTETB"/>
</dbReference>
<feature type="transmembrane region" description="Helical" evidence="5">
    <location>
        <begin position="102"/>
        <end position="124"/>
    </location>
</feature>
<feature type="transmembrane region" description="Helical" evidence="5">
    <location>
        <begin position="469"/>
        <end position="488"/>
    </location>
</feature>
<evidence type="ECO:0000313" key="7">
    <source>
        <dbReference type="EMBL" id="KAK1590722.1"/>
    </source>
</evidence>
<dbReference type="Proteomes" id="UP001230504">
    <property type="component" value="Unassembled WGS sequence"/>
</dbReference>
<feature type="transmembrane region" description="Helical" evidence="5">
    <location>
        <begin position="7"/>
        <end position="29"/>
    </location>
</feature>
<comment type="caution">
    <text evidence="7">The sequence shown here is derived from an EMBL/GenBank/DDBJ whole genome shotgun (WGS) entry which is preliminary data.</text>
</comment>
<dbReference type="RefSeq" id="XP_060414196.1">
    <property type="nucleotide sequence ID" value="XM_060562187.1"/>
</dbReference>
<dbReference type="AlphaFoldDB" id="A0AAD8PZS8"/>
<feature type="transmembrane region" description="Helical" evidence="5">
    <location>
        <begin position="307"/>
        <end position="327"/>
    </location>
</feature>
<dbReference type="InterPro" id="IPR036259">
    <property type="entry name" value="MFS_trans_sf"/>
</dbReference>
<accession>A0AAD8PZS8</accession>
<name>A0AAD8PZS8_9PEZI</name>
<dbReference type="Pfam" id="PF07690">
    <property type="entry name" value="MFS_1"/>
    <property type="match status" value="1"/>
</dbReference>
<evidence type="ECO:0000259" key="6">
    <source>
        <dbReference type="PROSITE" id="PS50850"/>
    </source>
</evidence>
<organism evidence="7 8">
    <name type="scientific">Colletotrichum navitas</name>
    <dbReference type="NCBI Taxonomy" id="681940"/>
    <lineage>
        <taxon>Eukaryota</taxon>
        <taxon>Fungi</taxon>
        <taxon>Dikarya</taxon>
        <taxon>Ascomycota</taxon>
        <taxon>Pezizomycotina</taxon>
        <taxon>Sordariomycetes</taxon>
        <taxon>Hypocreomycetidae</taxon>
        <taxon>Glomerellales</taxon>
        <taxon>Glomerellaceae</taxon>
        <taxon>Colletotrichum</taxon>
        <taxon>Colletotrichum graminicola species complex</taxon>
    </lineage>
</organism>
<dbReference type="GO" id="GO:0022857">
    <property type="term" value="F:transmembrane transporter activity"/>
    <property type="evidence" value="ECO:0007669"/>
    <property type="project" value="InterPro"/>
</dbReference>
<dbReference type="GeneID" id="85446427"/>
<keyword evidence="2 5" id="KW-0812">Transmembrane</keyword>
<dbReference type="GO" id="GO:0005886">
    <property type="term" value="C:plasma membrane"/>
    <property type="evidence" value="ECO:0007669"/>
    <property type="project" value="TreeGrafter"/>
</dbReference>
<dbReference type="PANTHER" id="PTHR23501:SF49">
    <property type="entry name" value="MAJOR FACILITATOR SUPERFAMILY (MFS) PROFILE DOMAIN-CONTAINING PROTEIN"/>
    <property type="match status" value="1"/>
</dbReference>
<protein>
    <submittedName>
        <fullName evidence="7">Major facilitator superfamily domain-containing protein</fullName>
    </submittedName>
</protein>
<evidence type="ECO:0000313" key="8">
    <source>
        <dbReference type="Proteomes" id="UP001230504"/>
    </source>
</evidence>
<keyword evidence="3 5" id="KW-1133">Transmembrane helix</keyword>
<keyword evidence="4 5" id="KW-0472">Membrane</keyword>
<feature type="transmembrane region" description="Helical" evidence="5">
    <location>
        <begin position="130"/>
        <end position="153"/>
    </location>
</feature>
<keyword evidence="8" id="KW-1185">Reference proteome</keyword>
<feature type="transmembrane region" description="Helical" evidence="5">
    <location>
        <begin position="333"/>
        <end position="353"/>
    </location>
</feature>
<evidence type="ECO:0000256" key="4">
    <source>
        <dbReference type="ARBA" id="ARBA00023136"/>
    </source>
</evidence>
<evidence type="ECO:0000256" key="2">
    <source>
        <dbReference type="ARBA" id="ARBA00022692"/>
    </source>
</evidence>
<comment type="subcellular location">
    <subcellularLocation>
        <location evidence="1">Membrane</location>
        <topology evidence="1">Multi-pass membrane protein</topology>
    </subcellularLocation>
</comment>
<reference evidence="7" key="1">
    <citation type="submission" date="2021-06" db="EMBL/GenBank/DDBJ databases">
        <title>Comparative genomics, transcriptomics and evolutionary studies reveal genomic signatures of adaptation to plant cell wall in hemibiotrophic fungi.</title>
        <authorList>
            <consortium name="DOE Joint Genome Institute"/>
            <person name="Baroncelli R."/>
            <person name="Diaz J.F."/>
            <person name="Benocci T."/>
            <person name="Peng M."/>
            <person name="Battaglia E."/>
            <person name="Haridas S."/>
            <person name="Andreopoulos W."/>
            <person name="Labutti K."/>
            <person name="Pangilinan J."/>
            <person name="Floch G.L."/>
            <person name="Makela M.R."/>
            <person name="Henrissat B."/>
            <person name="Grigoriev I.V."/>
            <person name="Crouch J.A."/>
            <person name="De Vries R.P."/>
            <person name="Sukno S.A."/>
            <person name="Thon M.R."/>
        </authorList>
    </citation>
    <scope>NUCLEOTIDE SEQUENCE</scope>
    <source>
        <strain evidence="7">CBS 125086</strain>
    </source>
</reference>
<dbReference type="Gene3D" id="1.20.1250.20">
    <property type="entry name" value="MFS general substrate transporter like domains"/>
    <property type="match status" value="1"/>
</dbReference>
<feature type="transmembrane region" description="Helical" evidence="5">
    <location>
        <begin position="234"/>
        <end position="254"/>
    </location>
</feature>
<dbReference type="PANTHER" id="PTHR23501">
    <property type="entry name" value="MAJOR FACILITATOR SUPERFAMILY"/>
    <property type="match status" value="1"/>
</dbReference>
<dbReference type="InterPro" id="IPR011701">
    <property type="entry name" value="MFS"/>
</dbReference>
<dbReference type="SUPFAM" id="SSF103473">
    <property type="entry name" value="MFS general substrate transporter"/>
    <property type="match status" value="1"/>
</dbReference>
<dbReference type="Gene3D" id="1.20.1720.10">
    <property type="entry name" value="Multidrug resistance protein D"/>
    <property type="match status" value="1"/>
</dbReference>
<feature type="transmembrane region" description="Helical" evidence="5">
    <location>
        <begin position="274"/>
        <end position="295"/>
    </location>
</feature>
<feature type="transmembrane region" description="Helical" evidence="5">
    <location>
        <begin position="396"/>
        <end position="417"/>
    </location>
</feature>
<evidence type="ECO:0000256" key="3">
    <source>
        <dbReference type="ARBA" id="ARBA00022989"/>
    </source>
</evidence>
<feature type="transmembrane region" description="Helical" evidence="5">
    <location>
        <begin position="365"/>
        <end position="390"/>
    </location>
</feature>
<proteinExistence type="predicted"/>
<feature type="transmembrane region" description="Helical" evidence="5">
    <location>
        <begin position="160"/>
        <end position="180"/>
    </location>
</feature>
<feature type="domain" description="Major facilitator superfamily (MFS) profile" evidence="6">
    <location>
        <begin position="7"/>
        <end position="496"/>
    </location>
</feature>
<feature type="transmembrane region" description="Helical" evidence="5">
    <location>
        <begin position="71"/>
        <end position="90"/>
    </location>
</feature>
<dbReference type="EMBL" id="JAHLJV010000029">
    <property type="protein sequence ID" value="KAK1590722.1"/>
    <property type="molecule type" value="Genomic_DNA"/>
</dbReference>
<evidence type="ECO:0000256" key="5">
    <source>
        <dbReference type="SAM" id="Phobius"/>
    </source>
</evidence>
<evidence type="ECO:0000256" key="1">
    <source>
        <dbReference type="ARBA" id="ARBA00004141"/>
    </source>
</evidence>